<evidence type="ECO:0000313" key="2">
    <source>
        <dbReference type="Proteomes" id="UP001597546"/>
    </source>
</evidence>
<dbReference type="EMBL" id="JBHULV010000046">
    <property type="protein sequence ID" value="MFD2732685.1"/>
    <property type="molecule type" value="Genomic_DNA"/>
</dbReference>
<reference evidence="2" key="1">
    <citation type="journal article" date="2019" name="Int. J. Syst. Evol. Microbiol.">
        <title>The Global Catalogue of Microorganisms (GCM) 10K type strain sequencing project: providing services to taxonomists for standard genome sequencing and annotation.</title>
        <authorList>
            <consortium name="The Broad Institute Genomics Platform"/>
            <consortium name="The Broad Institute Genome Sequencing Center for Infectious Disease"/>
            <person name="Wu L."/>
            <person name="Ma J."/>
        </authorList>
    </citation>
    <scope>NUCLEOTIDE SEQUENCE [LARGE SCALE GENOMIC DNA]</scope>
    <source>
        <strain evidence="2">KCTC 42456</strain>
    </source>
</reference>
<gene>
    <name evidence="1" type="ORF">ACFSSE_13330</name>
</gene>
<protein>
    <submittedName>
        <fullName evidence="1">Uncharacterized protein</fullName>
    </submittedName>
</protein>
<dbReference type="Proteomes" id="UP001597546">
    <property type="component" value="Unassembled WGS sequence"/>
</dbReference>
<evidence type="ECO:0000313" key="1">
    <source>
        <dbReference type="EMBL" id="MFD2732685.1"/>
    </source>
</evidence>
<sequence length="42" mass="4811">MENNLKQIKATIKTGTECISNDGVSTVYSLLDFWRWSVSDFL</sequence>
<proteinExistence type="predicted"/>
<comment type="caution">
    <text evidence="1">The sequence shown here is derived from an EMBL/GenBank/DDBJ whole genome shotgun (WGS) entry which is preliminary data.</text>
</comment>
<organism evidence="1 2">
    <name type="scientific">Pedobacter alpinus</name>
    <dbReference type="NCBI Taxonomy" id="1590643"/>
    <lineage>
        <taxon>Bacteria</taxon>
        <taxon>Pseudomonadati</taxon>
        <taxon>Bacteroidota</taxon>
        <taxon>Sphingobacteriia</taxon>
        <taxon>Sphingobacteriales</taxon>
        <taxon>Sphingobacteriaceae</taxon>
        <taxon>Pedobacter</taxon>
    </lineage>
</organism>
<keyword evidence="2" id="KW-1185">Reference proteome</keyword>
<dbReference type="RefSeq" id="WP_379040376.1">
    <property type="nucleotide sequence ID" value="NZ_JBHSKW010000003.1"/>
</dbReference>
<accession>A0ABW5TTW7</accession>
<name>A0ABW5TTW7_9SPHI</name>